<name>X6N3F5_RETFI</name>
<evidence type="ECO:0000313" key="2">
    <source>
        <dbReference type="EMBL" id="ETO20393.1"/>
    </source>
</evidence>
<sequence length="295" mass="33522">MKIVLSKKIYWKTISSQVCLVRNCVKTCKQRGTQKRKKTRSRHQRLTKKEKKKMNYFWKKEEMELNMHDVDKVYVDDPLNVEHEPYANLVPSYGYPHYLHCNNQQSMPSTMMMSASRGNNSTNGYFCVECSRGNGNTGYKKSKDMFENCMTQQNIAMSGNVAGTRNMTRTEHGWTGGCEGLHSMQGYEYTNMLTNELLPQLDITNPNDQQILNEILYLSIQNNDGLPNDNNIVHNGDNCLQVSVLPFFNGSCSTINPVDSFLVNAANLNSIQLSQFHNALPICPDTTQSLSSCNT</sequence>
<feature type="non-terminal residue" evidence="2">
    <location>
        <position position="295"/>
    </location>
</feature>
<accession>X6N3F5</accession>
<evidence type="ECO:0000313" key="3">
    <source>
        <dbReference type="Proteomes" id="UP000023152"/>
    </source>
</evidence>
<gene>
    <name evidence="2" type="ORF">RFI_16824</name>
</gene>
<dbReference type="Proteomes" id="UP000023152">
    <property type="component" value="Unassembled WGS sequence"/>
</dbReference>
<dbReference type="EMBL" id="ASPP01012647">
    <property type="protein sequence ID" value="ETO20393.1"/>
    <property type="molecule type" value="Genomic_DNA"/>
</dbReference>
<organism evidence="2 3">
    <name type="scientific">Reticulomyxa filosa</name>
    <dbReference type="NCBI Taxonomy" id="46433"/>
    <lineage>
        <taxon>Eukaryota</taxon>
        <taxon>Sar</taxon>
        <taxon>Rhizaria</taxon>
        <taxon>Retaria</taxon>
        <taxon>Foraminifera</taxon>
        <taxon>Monothalamids</taxon>
        <taxon>Reticulomyxidae</taxon>
        <taxon>Reticulomyxa</taxon>
    </lineage>
</organism>
<feature type="region of interest" description="Disordered" evidence="1">
    <location>
        <begin position="30"/>
        <end position="50"/>
    </location>
</feature>
<reference evidence="2 3" key="1">
    <citation type="journal article" date="2013" name="Curr. Biol.">
        <title>The Genome of the Foraminiferan Reticulomyxa filosa.</title>
        <authorList>
            <person name="Glockner G."/>
            <person name="Hulsmann N."/>
            <person name="Schleicher M."/>
            <person name="Noegel A.A."/>
            <person name="Eichinger L."/>
            <person name="Gallinger C."/>
            <person name="Pawlowski J."/>
            <person name="Sierra R."/>
            <person name="Euteneuer U."/>
            <person name="Pillet L."/>
            <person name="Moustafa A."/>
            <person name="Platzer M."/>
            <person name="Groth M."/>
            <person name="Szafranski K."/>
            <person name="Schliwa M."/>
        </authorList>
    </citation>
    <scope>NUCLEOTIDE SEQUENCE [LARGE SCALE GENOMIC DNA]</scope>
</reference>
<dbReference type="AlphaFoldDB" id="X6N3F5"/>
<proteinExistence type="predicted"/>
<protein>
    <submittedName>
        <fullName evidence="2">Uncharacterized protein</fullName>
    </submittedName>
</protein>
<comment type="caution">
    <text evidence="2">The sequence shown here is derived from an EMBL/GenBank/DDBJ whole genome shotgun (WGS) entry which is preliminary data.</text>
</comment>
<keyword evidence="3" id="KW-1185">Reference proteome</keyword>
<evidence type="ECO:0000256" key="1">
    <source>
        <dbReference type="SAM" id="MobiDB-lite"/>
    </source>
</evidence>